<dbReference type="PANTHER" id="PTHR31541">
    <property type="entry name" value="B3 DOMAIN PLANT PROTEIN-RELATED"/>
    <property type="match status" value="1"/>
</dbReference>
<name>A0AAE1J465_9FABA</name>
<sequence length="188" mass="22640">MMPPRKEMDEEMKTNNKKRKREILEENKDNKIIGYDHQDSNKLFFYRPPHLVNLVQQVMQKIEEDLGGREIKMVIQKKICRCDLSFHAFSIPENGILEDARDFLKPYEVEFLKMTSSRSISVSLFDHNLQQFYMFLSWWQMSNISFYDLSHCWKEVVQRNNLKLDDVVQLWSFRRDHDLGFALVKLTQ</sequence>
<evidence type="ECO:0000256" key="6">
    <source>
        <dbReference type="SAM" id="MobiDB-lite"/>
    </source>
</evidence>
<evidence type="ECO:0000313" key="7">
    <source>
        <dbReference type="EMBL" id="KAK4263415.1"/>
    </source>
</evidence>
<feature type="region of interest" description="Disordered" evidence="6">
    <location>
        <begin position="1"/>
        <end position="23"/>
    </location>
</feature>
<protein>
    <recommendedName>
        <fullName evidence="9">TF-B3 domain-containing protein</fullName>
    </recommendedName>
</protein>
<keyword evidence="2" id="KW-0805">Transcription regulation</keyword>
<evidence type="ECO:0000256" key="4">
    <source>
        <dbReference type="ARBA" id="ARBA00023163"/>
    </source>
</evidence>
<keyword evidence="8" id="KW-1185">Reference proteome</keyword>
<evidence type="ECO:0000313" key="8">
    <source>
        <dbReference type="Proteomes" id="UP001293593"/>
    </source>
</evidence>
<comment type="caution">
    <text evidence="7">The sequence shown here is derived from an EMBL/GenBank/DDBJ whole genome shotgun (WGS) entry which is preliminary data.</text>
</comment>
<accession>A0AAE1J465</accession>
<dbReference type="InterPro" id="IPR005508">
    <property type="entry name" value="At2g31720-like"/>
</dbReference>
<comment type="subcellular location">
    <subcellularLocation>
        <location evidence="1">Nucleus</location>
    </subcellularLocation>
</comment>
<keyword evidence="5" id="KW-0539">Nucleus</keyword>
<dbReference type="AlphaFoldDB" id="A0AAE1J465"/>
<proteinExistence type="predicted"/>
<evidence type="ECO:0000256" key="3">
    <source>
        <dbReference type="ARBA" id="ARBA00023125"/>
    </source>
</evidence>
<feature type="compositionally biased region" description="Basic and acidic residues" evidence="6">
    <location>
        <begin position="1"/>
        <end position="14"/>
    </location>
</feature>
<dbReference type="Gene3D" id="2.40.330.10">
    <property type="entry name" value="DNA-binding pseudobarrel domain"/>
    <property type="match status" value="1"/>
</dbReference>
<dbReference type="PANTHER" id="PTHR31541:SF25">
    <property type="entry name" value="GAMMA-GLIADIN B"/>
    <property type="match status" value="1"/>
</dbReference>
<keyword evidence="3" id="KW-0238">DNA-binding</keyword>
<organism evidence="7 8">
    <name type="scientific">Acacia crassicarpa</name>
    <name type="common">northern wattle</name>
    <dbReference type="NCBI Taxonomy" id="499986"/>
    <lineage>
        <taxon>Eukaryota</taxon>
        <taxon>Viridiplantae</taxon>
        <taxon>Streptophyta</taxon>
        <taxon>Embryophyta</taxon>
        <taxon>Tracheophyta</taxon>
        <taxon>Spermatophyta</taxon>
        <taxon>Magnoliopsida</taxon>
        <taxon>eudicotyledons</taxon>
        <taxon>Gunneridae</taxon>
        <taxon>Pentapetalae</taxon>
        <taxon>rosids</taxon>
        <taxon>fabids</taxon>
        <taxon>Fabales</taxon>
        <taxon>Fabaceae</taxon>
        <taxon>Caesalpinioideae</taxon>
        <taxon>mimosoid clade</taxon>
        <taxon>Acacieae</taxon>
        <taxon>Acacia</taxon>
    </lineage>
</organism>
<reference evidence="7" key="1">
    <citation type="submission" date="2023-10" db="EMBL/GenBank/DDBJ databases">
        <title>Chromosome-level genome of the transformable northern wattle, Acacia crassicarpa.</title>
        <authorList>
            <person name="Massaro I."/>
            <person name="Sinha N.R."/>
            <person name="Poethig S."/>
            <person name="Leichty A.R."/>
        </authorList>
    </citation>
    <scope>NUCLEOTIDE SEQUENCE</scope>
    <source>
        <strain evidence="7">Acra3RX</strain>
        <tissue evidence="7">Leaf</tissue>
    </source>
</reference>
<dbReference type="GO" id="GO:0005634">
    <property type="term" value="C:nucleus"/>
    <property type="evidence" value="ECO:0007669"/>
    <property type="project" value="UniProtKB-SubCell"/>
</dbReference>
<gene>
    <name evidence="7" type="ORF">QN277_028825</name>
</gene>
<dbReference type="Pfam" id="PF03754">
    <property type="entry name" value="At2g31720-like"/>
    <property type="match status" value="1"/>
</dbReference>
<keyword evidence="4" id="KW-0804">Transcription</keyword>
<evidence type="ECO:0008006" key="9">
    <source>
        <dbReference type="Google" id="ProtNLM"/>
    </source>
</evidence>
<evidence type="ECO:0000256" key="5">
    <source>
        <dbReference type="ARBA" id="ARBA00023242"/>
    </source>
</evidence>
<dbReference type="EMBL" id="JAWXYG010000009">
    <property type="protein sequence ID" value="KAK4263415.1"/>
    <property type="molecule type" value="Genomic_DNA"/>
</dbReference>
<dbReference type="SUPFAM" id="SSF101936">
    <property type="entry name" value="DNA-binding pseudobarrel domain"/>
    <property type="match status" value="1"/>
</dbReference>
<dbReference type="InterPro" id="IPR015300">
    <property type="entry name" value="DNA-bd_pseudobarrel_sf"/>
</dbReference>
<evidence type="ECO:0000256" key="1">
    <source>
        <dbReference type="ARBA" id="ARBA00004123"/>
    </source>
</evidence>
<dbReference type="GO" id="GO:0003677">
    <property type="term" value="F:DNA binding"/>
    <property type="evidence" value="ECO:0007669"/>
    <property type="project" value="UniProtKB-KW"/>
</dbReference>
<dbReference type="Proteomes" id="UP001293593">
    <property type="component" value="Unassembled WGS sequence"/>
</dbReference>
<evidence type="ECO:0000256" key="2">
    <source>
        <dbReference type="ARBA" id="ARBA00023015"/>
    </source>
</evidence>